<gene>
    <name evidence="1" type="ORF">L6164_005032</name>
</gene>
<evidence type="ECO:0000313" key="1">
    <source>
        <dbReference type="EMBL" id="KAI4350586.1"/>
    </source>
</evidence>
<dbReference type="Proteomes" id="UP000828941">
    <property type="component" value="Chromosome 3"/>
</dbReference>
<comment type="caution">
    <text evidence="1">The sequence shown here is derived from an EMBL/GenBank/DDBJ whole genome shotgun (WGS) entry which is preliminary data.</text>
</comment>
<evidence type="ECO:0000313" key="2">
    <source>
        <dbReference type="Proteomes" id="UP000828941"/>
    </source>
</evidence>
<sequence length="174" mass="19500">MASLSCSTTILVLLLTIFSCLQHFSVCSFEFRVGSSKGWLVPSANDTNIYNDWASHNRFQVGDSIRFKYKKDSVMEVTQEDYNKCNSTHPNFFSNTGSTVFRLEHPGSFYFISGASGHCEKGQRMIVRVMYPDDDSHSLPQHPKSSAFHAHAAISLSKLLSLNFVLAYLVSCVI</sequence>
<organism evidence="1 2">
    <name type="scientific">Bauhinia variegata</name>
    <name type="common">Purple orchid tree</name>
    <name type="synonym">Phanera variegata</name>
    <dbReference type="NCBI Taxonomy" id="167791"/>
    <lineage>
        <taxon>Eukaryota</taxon>
        <taxon>Viridiplantae</taxon>
        <taxon>Streptophyta</taxon>
        <taxon>Embryophyta</taxon>
        <taxon>Tracheophyta</taxon>
        <taxon>Spermatophyta</taxon>
        <taxon>Magnoliopsida</taxon>
        <taxon>eudicotyledons</taxon>
        <taxon>Gunneridae</taxon>
        <taxon>Pentapetalae</taxon>
        <taxon>rosids</taxon>
        <taxon>fabids</taxon>
        <taxon>Fabales</taxon>
        <taxon>Fabaceae</taxon>
        <taxon>Cercidoideae</taxon>
        <taxon>Cercideae</taxon>
        <taxon>Bauhiniinae</taxon>
        <taxon>Bauhinia</taxon>
    </lineage>
</organism>
<accession>A0ACB9PQ11</accession>
<keyword evidence="2" id="KW-1185">Reference proteome</keyword>
<dbReference type="EMBL" id="CM039428">
    <property type="protein sequence ID" value="KAI4350586.1"/>
    <property type="molecule type" value="Genomic_DNA"/>
</dbReference>
<protein>
    <submittedName>
        <fullName evidence="1">Uncharacterized protein</fullName>
    </submittedName>
</protein>
<proteinExistence type="predicted"/>
<name>A0ACB9PQ11_BAUVA</name>
<reference evidence="1 2" key="1">
    <citation type="journal article" date="2022" name="DNA Res.">
        <title>Chromosomal-level genome assembly of the orchid tree Bauhinia variegata (Leguminosae; Cercidoideae) supports the allotetraploid origin hypothesis of Bauhinia.</title>
        <authorList>
            <person name="Zhong Y."/>
            <person name="Chen Y."/>
            <person name="Zheng D."/>
            <person name="Pang J."/>
            <person name="Liu Y."/>
            <person name="Luo S."/>
            <person name="Meng S."/>
            <person name="Qian L."/>
            <person name="Wei D."/>
            <person name="Dai S."/>
            <person name="Zhou R."/>
        </authorList>
    </citation>
    <scope>NUCLEOTIDE SEQUENCE [LARGE SCALE GENOMIC DNA]</scope>
    <source>
        <strain evidence="1">BV-YZ2020</strain>
    </source>
</reference>